<evidence type="ECO:0000313" key="4">
    <source>
        <dbReference type="Proteomes" id="UP000664534"/>
    </source>
</evidence>
<dbReference type="Pfam" id="PF00636">
    <property type="entry name" value="Ribonuclease_3"/>
    <property type="match status" value="1"/>
</dbReference>
<dbReference type="GO" id="GO:0004525">
    <property type="term" value="F:ribonuclease III activity"/>
    <property type="evidence" value="ECO:0007669"/>
    <property type="project" value="InterPro"/>
</dbReference>
<dbReference type="InterPro" id="IPR036389">
    <property type="entry name" value="RNase_III_sf"/>
</dbReference>
<dbReference type="PROSITE" id="PS50142">
    <property type="entry name" value="RNASE_3_2"/>
    <property type="match status" value="1"/>
</dbReference>
<feature type="domain" description="RNase III" evidence="2">
    <location>
        <begin position="29"/>
        <end position="161"/>
    </location>
</feature>
<proteinExistence type="predicted"/>
<name>A0A8H3FG36_9LECA</name>
<comment type="caution">
    <text evidence="3">The sequence shown here is derived from an EMBL/GenBank/DDBJ whole genome shotgun (WGS) entry which is preliminary data.</text>
</comment>
<accession>A0A8H3FG36</accession>
<evidence type="ECO:0000313" key="3">
    <source>
        <dbReference type="EMBL" id="CAF9922127.1"/>
    </source>
</evidence>
<dbReference type="OrthoDB" id="67027at2759"/>
<dbReference type="GO" id="GO:0006396">
    <property type="term" value="P:RNA processing"/>
    <property type="evidence" value="ECO:0007669"/>
    <property type="project" value="InterPro"/>
</dbReference>
<protein>
    <recommendedName>
        <fullName evidence="2">RNase III domain-containing protein</fullName>
    </recommendedName>
</protein>
<sequence length="189" mass="20188">MADKAKKKPPAPGPDGKPCPSDPTMEKILSIIEPKLQHFFNRPIYLRTALQTTGSPVQDLDPPQGFYRFSIAEGNARLAVVGDLAIRLTVADYYYSRGADGSQIALEAEAVATNDSVRRLGEHLGLDDLFRMGSGSAATAAGYDLLTTVRAIVGAVFCDGGVVGVRMVLVAFGVLDAKRIDMPYFPLGS</sequence>
<gene>
    <name evidence="3" type="ORF">IMSHALPRED_005355</name>
</gene>
<feature type="region of interest" description="Disordered" evidence="1">
    <location>
        <begin position="1"/>
        <end position="22"/>
    </location>
</feature>
<dbReference type="Proteomes" id="UP000664534">
    <property type="component" value="Unassembled WGS sequence"/>
</dbReference>
<reference evidence="3" key="1">
    <citation type="submission" date="2021-03" db="EMBL/GenBank/DDBJ databases">
        <authorList>
            <person name="Tagirdzhanova G."/>
        </authorList>
    </citation>
    <scope>NUCLEOTIDE SEQUENCE</scope>
</reference>
<dbReference type="EMBL" id="CAJPDT010000029">
    <property type="protein sequence ID" value="CAF9922127.1"/>
    <property type="molecule type" value="Genomic_DNA"/>
</dbReference>
<dbReference type="AlphaFoldDB" id="A0A8H3FG36"/>
<feature type="compositionally biased region" description="Pro residues" evidence="1">
    <location>
        <begin position="10"/>
        <end position="21"/>
    </location>
</feature>
<evidence type="ECO:0000259" key="2">
    <source>
        <dbReference type="PROSITE" id="PS50142"/>
    </source>
</evidence>
<dbReference type="Gene3D" id="1.10.1520.10">
    <property type="entry name" value="Ribonuclease III domain"/>
    <property type="match status" value="1"/>
</dbReference>
<organism evidence="3 4">
    <name type="scientific">Imshaugia aleurites</name>
    <dbReference type="NCBI Taxonomy" id="172621"/>
    <lineage>
        <taxon>Eukaryota</taxon>
        <taxon>Fungi</taxon>
        <taxon>Dikarya</taxon>
        <taxon>Ascomycota</taxon>
        <taxon>Pezizomycotina</taxon>
        <taxon>Lecanoromycetes</taxon>
        <taxon>OSLEUM clade</taxon>
        <taxon>Lecanoromycetidae</taxon>
        <taxon>Lecanorales</taxon>
        <taxon>Lecanorineae</taxon>
        <taxon>Parmeliaceae</taxon>
        <taxon>Imshaugia</taxon>
    </lineage>
</organism>
<keyword evidence="4" id="KW-1185">Reference proteome</keyword>
<evidence type="ECO:0000256" key="1">
    <source>
        <dbReference type="SAM" id="MobiDB-lite"/>
    </source>
</evidence>
<dbReference type="SUPFAM" id="SSF69065">
    <property type="entry name" value="RNase III domain-like"/>
    <property type="match status" value="1"/>
</dbReference>
<dbReference type="InterPro" id="IPR000999">
    <property type="entry name" value="RNase_III_dom"/>
</dbReference>